<dbReference type="SUPFAM" id="SSF53822">
    <property type="entry name" value="Periplasmic binding protein-like I"/>
    <property type="match status" value="1"/>
</dbReference>
<protein>
    <submittedName>
        <fullName evidence="1">Uncharacterized protein</fullName>
    </submittedName>
</protein>
<dbReference type="Gene3D" id="3.40.50.2300">
    <property type="match status" value="2"/>
</dbReference>
<dbReference type="Proteomes" id="UP001324287">
    <property type="component" value="Chromosome"/>
</dbReference>
<evidence type="ECO:0000313" key="1">
    <source>
        <dbReference type="EMBL" id="WRL63409.1"/>
    </source>
</evidence>
<proteinExistence type="predicted"/>
<organism evidence="1 2">
    <name type="scientific">Blastococcus brunescens</name>
    <dbReference type="NCBI Taxonomy" id="1564165"/>
    <lineage>
        <taxon>Bacteria</taxon>
        <taxon>Bacillati</taxon>
        <taxon>Actinomycetota</taxon>
        <taxon>Actinomycetes</taxon>
        <taxon>Geodermatophilales</taxon>
        <taxon>Geodermatophilaceae</taxon>
        <taxon>Blastococcus</taxon>
    </lineage>
</organism>
<dbReference type="EMBL" id="CP141261">
    <property type="protein sequence ID" value="WRL63409.1"/>
    <property type="molecule type" value="Genomic_DNA"/>
</dbReference>
<reference evidence="1 2" key="1">
    <citation type="submission" date="2023-12" db="EMBL/GenBank/DDBJ databases">
        <title>Blastococcus brunescens sp. nov., an actonobacterium isolated from sandstone collected in sahara desert.</title>
        <authorList>
            <person name="Gtari M."/>
            <person name="Ghodhbane F."/>
        </authorList>
    </citation>
    <scope>NUCLEOTIDE SEQUENCE [LARGE SCALE GENOMIC DNA]</scope>
    <source>
        <strain evidence="1 2">BMG 8361</strain>
    </source>
</reference>
<keyword evidence="2" id="KW-1185">Reference proteome</keyword>
<accession>A0ABZ1B232</accession>
<name>A0ABZ1B232_9ACTN</name>
<dbReference type="InterPro" id="IPR028082">
    <property type="entry name" value="Peripla_BP_I"/>
</dbReference>
<evidence type="ECO:0000313" key="2">
    <source>
        <dbReference type="Proteomes" id="UP001324287"/>
    </source>
</evidence>
<sequence length="76" mass="8217">MIVRAVEEGGDDVAGMISALEGWTFDGAKGEITIREEDHAMLQPMFQATLEQQGEEFVPVLVDTLDPEETAPPVAS</sequence>
<gene>
    <name evidence="1" type="ORF">U6N30_27325</name>
</gene>